<evidence type="ECO:0000256" key="4">
    <source>
        <dbReference type="ARBA" id="ARBA00022763"/>
    </source>
</evidence>
<dbReference type="Pfam" id="PF00730">
    <property type="entry name" value="HhH-GPD"/>
    <property type="match status" value="1"/>
</dbReference>
<organism evidence="7 8">
    <name type="scientific">Symbiopectobacterium purcellii</name>
    <dbReference type="NCBI Taxonomy" id="2871826"/>
    <lineage>
        <taxon>Bacteria</taxon>
        <taxon>Pseudomonadati</taxon>
        <taxon>Pseudomonadota</taxon>
        <taxon>Gammaproteobacteria</taxon>
        <taxon>Enterobacterales</taxon>
        <taxon>Enterobacteriaceae</taxon>
    </lineage>
</organism>
<dbReference type="Gene3D" id="1.10.1670.40">
    <property type="match status" value="1"/>
</dbReference>
<evidence type="ECO:0000256" key="1">
    <source>
        <dbReference type="ARBA" id="ARBA00000086"/>
    </source>
</evidence>
<accession>A0ABX9AK51</accession>
<comment type="similarity">
    <text evidence="2">Belongs to the alkylbase DNA glycosidase AlkA family.</text>
</comment>
<dbReference type="EMBL" id="CP081864">
    <property type="protein sequence ID" value="QZN95412.1"/>
    <property type="molecule type" value="Genomic_DNA"/>
</dbReference>
<dbReference type="PROSITE" id="PS00516">
    <property type="entry name" value="ALKYLBASE_DNA_GLYCOS"/>
    <property type="match status" value="1"/>
</dbReference>
<dbReference type="SUPFAM" id="SSF48150">
    <property type="entry name" value="DNA-glycosylase"/>
    <property type="match status" value="1"/>
</dbReference>
<dbReference type="RefSeq" id="WP_222158512.1">
    <property type="nucleotide sequence ID" value="NZ_CP081864.1"/>
</dbReference>
<proteinExistence type="inferred from homology"/>
<evidence type="ECO:0000256" key="2">
    <source>
        <dbReference type="ARBA" id="ARBA00010817"/>
    </source>
</evidence>
<dbReference type="InterPro" id="IPR000035">
    <property type="entry name" value="Alkylbase_DNA_glycsylse_CS"/>
</dbReference>
<sequence length="234" mass="26805">MSHPQPVLWNSAQSVHLACEHLRTLGTRWQALLDHIGECQHQTYPHREPYEALMRAVAYQQLTTRAGDAMIRRLLDAFSPDGQVFPSAERIAASEKDTLRHCGFSTRKAETLHLIAQGARDGLVPTREQALTMDDDTLIERLSSLKGIGRWTVEMYLIYGLERMDIMPLDDLGIRLGLCYLHQRDAIPSRRELAELSLPCQPFSTVAAWYLWRSPMMPDYADFKRRLKTSNRKG</sequence>
<evidence type="ECO:0000259" key="6">
    <source>
        <dbReference type="SMART" id="SM00478"/>
    </source>
</evidence>
<evidence type="ECO:0000256" key="5">
    <source>
        <dbReference type="ARBA" id="ARBA00023204"/>
    </source>
</evidence>
<keyword evidence="8" id="KW-1185">Reference proteome</keyword>
<evidence type="ECO:0000313" key="7">
    <source>
        <dbReference type="EMBL" id="QZN95412.1"/>
    </source>
</evidence>
<dbReference type="SMART" id="SM00478">
    <property type="entry name" value="ENDO3c"/>
    <property type="match status" value="1"/>
</dbReference>
<dbReference type="PANTHER" id="PTHR43003">
    <property type="entry name" value="DNA-3-METHYLADENINE GLYCOSYLASE"/>
    <property type="match status" value="1"/>
</dbReference>
<dbReference type="Gene3D" id="1.10.340.30">
    <property type="entry name" value="Hypothetical protein, domain 2"/>
    <property type="match status" value="1"/>
</dbReference>
<dbReference type="InterPro" id="IPR003265">
    <property type="entry name" value="HhH-GPD_domain"/>
</dbReference>
<dbReference type="InterPro" id="IPR011257">
    <property type="entry name" value="DNA_glycosylase"/>
</dbReference>
<keyword evidence="4" id="KW-0227">DNA damage</keyword>
<comment type="catalytic activity">
    <reaction evidence="1">
        <text>Hydrolysis of alkylated DNA, releasing 3-methyladenine, 3-methylguanine, 7-methylguanine and 7-methyladenine.</text>
        <dbReference type="EC" id="3.2.2.21"/>
    </reaction>
</comment>
<dbReference type="EC" id="3.2.2.21" evidence="3"/>
<feature type="domain" description="HhH-GPD" evidence="6">
    <location>
        <begin position="58"/>
        <end position="216"/>
    </location>
</feature>
<dbReference type="InterPro" id="IPR051912">
    <property type="entry name" value="Alkylbase_DNA_Glycosylase/TA"/>
</dbReference>
<gene>
    <name evidence="7" type="ORF">K6K13_19820</name>
</gene>
<protein>
    <recommendedName>
        <fullName evidence="3">DNA-3-methyladenine glycosylase II</fullName>
        <ecNumber evidence="3">3.2.2.21</ecNumber>
    </recommendedName>
</protein>
<dbReference type="Proteomes" id="UP000825886">
    <property type="component" value="Chromosome"/>
</dbReference>
<evidence type="ECO:0000313" key="8">
    <source>
        <dbReference type="Proteomes" id="UP000825886"/>
    </source>
</evidence>
<keyword evidence="5" id="KW-0234">DNA repair</keyword>
<name>A0ABX9AK51_9ENTR</name>
<dbReference type="CDD" id="cd00056">
    <property type="entry name" value="ENDO3c"/>
    <property type="match status" value="1"/>
</dbReference>
<reference evidence="7 8" key="1">
    <citation type="submission" date="2021-08" db="EMBL/GenBank/DDBJ databases">
        <title>Culture and genomic analysis of Symbiopectobacterium purcellii sp. nov. gen. nov., isolated from the leafhopper Empoasca decipiens.</title>
        <authorList>
            <person name="Nadal-Jimenez P."/>
            <person name="Siozios S."/>
            <person name="Halliday N."/>
            <person name="Camara M."/>
            <person name="Hurst G.D.D."/>
        </authorList>
    </citation>
    <scope>NUCLEOTIDE SEQUENCE [LARGE SCALE GENOMIC DNA]</scope>
    <source>
        <strain evidence="7 8">SyEd1</strain>
    </source>
</reference>
<dbReference type="PANTHER" id="PTHR43003:SF5">
    <property type="entry name" value="DNA-3-METHYLADENINE GLYCOSYLASE"/>
    <property type="match status" value="1"/>
</dbReference>
<evidence type="ECO:0000256" key="3">
    <source>
        <dbReference type="ARBA" id="ARBA00012000"/>
    </source>
</evidence>